<dbReference type="InterPro" id="IPR000243">
    <property type="entry name" value="Pept_T1A_subB"/>
</dbReference>
<evidence type="ECO:0000256" key="3">
    <source>
        <dbReference type="ARBA" id="ARBA00012039"/>
    </source>
</evidence>
<comment type="subcellular location">
    <subcellularLocation>
        <location evidence="2">Nucleus</location>
    </subcellularLocation>
</comment>
<organism evidence="10 11">
    <name type="scientific">Stentor coeruleus</name>
    <dbReference type="NCBI Taxonomy" id="5963"/>
    <lineage>
        <taxon>Eukaryota</taxon>
        <taxon>Sar</taxon>
        <taxon>Alveolata</taxon>
        <taxon>Ciliophora</taxon>
        <taxon>Postciliodesmatophora</taxon>
        <taxon>Heterotrichea</taxon>
        <taxon>Heterotrichida</taxon>
        <taxon>Stentoridae</taxon>
        <taxon>Stentor</taxon>
    </lineage>
</organism>
<evidence type="ECO:0000256" key="7">
    <source>
        <dbReference type="ARBA" id="ARBA00022801"/>
    </source>
</evidence>
<accession>A0A1R2CMY6</accession>
<keyword evidence="5" id="KW-0645">Protease</keyword>
<dbReference type="InterPro" id="IPR029055">
    <property type="entry name" value="Ntn_hydrolases_N"/>
</dbReference>
<evidence type="ECO:0000313" key="11">
    <source>
        <dbReference type="Proteomes" id="UP000187209"/>
    </source>
</evidence>
<dbReference type="CDD" id="cd03762">
    <property type="entry name" value="proteasome_beta_type_6"/>
    <property type="match status" value="1"/>
</dbReference>
<dbReference type="AlphaFoldDB" id="A0A1R2CMY6"/>
<dbReference type="SUPFAM" id="SSF56235">
    <property type="entry name" value="N-terminal nucleophile aminohydrolases (Ntn hydrolases)"/>
    <property type="match status" value="1"/>
</dbReference>
<evidence type="ECO:0000256" key="8">
    <source>
        <dbReference type="ARBA" id="ARBA00022942"/>
    </source>
</evidence>
<dbReference type="Proteomes" id="UP000187209">
    <property type="component" value="Unassembled WGS sequence"/>
</dbReference>
<dbReference type="GO" id="GO:0019774">
    <property type="term" value="C:proteasome core complex, beta-subunit complex"/>
    <property type="evidence" value="ECO:0007669"/>
    <property type="project" value="UniProtKB-ARBA"/>
</dbReference>
<dbReference type="GO" id="GO:0004298">
    <property type="term" value="F:threonine-type endopeptidase activity"/>
    <property type="evidence" value="ECO:0007669"/>
    <property type="project" value="UniProtKB-KW"/>
</dbReference>
<dbReference type="GO" id="GO:0005737">
    <property type="term" value="C:cytoplasm"/>
    <property type="evidence" value="ECO:0007669"/>
    <property type="project" value="TreeGrafter"/>
</dbReference>
<dbReference type="EMBL" id="MPUH01000104">
    <property type="protein sequence ID" value="OMJ90351.1"/>
    <property type="molecule type" value="Genomic_DNA"/>
</dbReference>
<dbReference type="GO" id="GO:0051603">
    <property type="term" value="P:proteolysis involved in protein catabolic process"/>
    <property type="evidence" value="ECO:0007669"/>
    <property type="project" value="InterPro"/>
</dbReference>
<protein>
    <recommendedName>
        <fullName evidence="3">proteasome endopeptidase complex</fullName>
        <ecNumber evidence="3">3.4.25.1</ecNumber>
    </recommendedName>
</protein>
<gene>
    <name evidence="10" type="ORF">SteCoe_7264</name>
</gene>
<comment type="caution">
    <text evidence="10">The sequence shown here is derived from an EMBL/GenBank/DDBJ whole genome shotgun (WGS) entry which is preliminary data.</text>
</comment>
<dbReference type="InterPro" id="IPR001353">
    <property type="entry name" value="Proteasome_sua/b"/>
</dbReference>
<dbReference type="GO" id="GO:0005634">
    <property type="term" value="C:nucleus"/>
    <property type="evidence" value="ECO:0007669"/>
    <property type="project" value="UniProtKB-SubCell"/>
</dbReference>
<dbReference type="OrthoDB" id="7854943at2759"/>
<comment type="catalytic activity">
    <reaction evidence="1">
        <text>Cleavage of peptide bonds with very broad specificity.</text>
        <dbReference type="EC" id="3.4.25.1"/>
    </reaction>
</comment>
<evidence type="ECO:0000256" key="6">
    <source>
        <dbReference type="ARBA" id="ARBA00022698"/>
    </source>
</evidence>
<evidence type="ECO:0000313" key="10">
    <source>
        <dbReference type="EMBL" id="OMJ90351.1"/>
    </source>
</evidence>
<keyword evidence="7" id="KW-0378">Hydrolase</keyword>
<keyword evidence="8" id="KW-0647">Proteasome</keyword>
<dbReference type="PROSITE" id="PS51476">
    <property type="entry name" value="PROTEASOME_BETA_2"/>
    <property type="match status" value="1"/>
</dbReference>
<dbReference type="EC" id="3.4.25.1" evidence="3"/>
<feature type="active site" description="Nucleophile" evidence="9">
    <location>
        <position position="23"/>
    </location>
</feature>
<evidence type="ECO:0000256" key="9">
    <source>
        <dbReference type="PIRSR" id="PIRSR600243-1"/>
    </source>
</evidence>
<dbReference type="PANTHER" id="PTHR32194:SF0">
    <property type="entry name" value="ATP-DEPENDENT PROTEASE SUBUNIT HSLV"/>
    <property type="match status" value="1"/>
</dbReference>
<dbReference type="InterPro" id="IPR023333">
    <property type="entry name" value="Proteasome_suB-type"/>
</dbReference>
<evidence type="ECO:0000256" key="2">
    <source>
        <dbReference type="ARBA" id="ARBA00004123"/>
    </source>
</evidence>
<proteinExistence type="predicted"/>
<reference evidence="10 11" key="1">
    <citation type="submission" date="2016-11" db="EMBL/GenBank/DDBJ databases">
        <title>The macronuclear genome of Stentor coeruleus: a giant cell with tiny introns.</title>
        <authorList>
            <person name="Slabodnick M."/>
            <person name="Ruby J.G."/>
            <person name="Reiff S.B."/>
            <person name="Swart E.C."/>
            <person name="Gosai S."/>
            <person name="Prabakaran S."/>
            <person name="Witkowska E."/>
            <person name="Larue G.E."/>
            <person name="Fisher S."/>
            <person name="Freeman R.M."/>
            <person name="Gunawardena J."/>
            <person name="Chu W."/>
            <person name="Stover N.A."/>
            <person name="Gregory B.D."/>
            <person name="Nowacki M."/>
            <person name="Derisi J."/>
            <person name="Roy S.W."/>
            <person name="Marshall W.F."/>
            <person name="Sood P."/>
        </authorList>
    </citation>
    <scope>NUCLEOTIDE SEQUENCE [LARGE SCALE GENOMIC DNA]</scope>
    <source>
        <strain evidence="10">WM001</strain>
    </source>
</reference>
<dbReference type="PRINTS" id="PR00141">
    <property type="entry name" value="PROTEASOME"/>
</dbReference>
<evidence type="ECO:0000256" key="1">
    <source>
        <dbReference type="ARBA" id="ARBA00001198"/>
    </source>
</evidence>
<dbReference type="PANTHER" id="PTHR32194">
    <property type="entry name" value="METALLOPROTEASE TLDD"/>
    <property type="match status" value="1"/>
</dbReference>
<sequence length="221" mass="23786">MAAVGLIDSISELSGMGVEKTGTSIMAVTFNGGVVVGADSRTTSGTYIASRVSDKLEPIHSRIFCLRSGVSSHTQTLAKYVRNYLSQYAVNENSEYPEVGVAARLFQVMNYSNKDFLRASIIVAGWDPVQGSQVYEIPLGGSMVQVPFAISGSGSGYIYGYCDANWRPNMSENEAVEFVKNALSLAMSRDGSSGGISRYAVIRPDGVTRNYVSQSDLPYRG</sequence>
<name>A0A1R2CMY6_9CILI</name>
<dbReference type="Pfam" id="PF00227">
    <property type="entry name" value="Proteasome"/>
    <property type="match status" value="1"/>
</dbReference>
<evidence type="ECO:0000256" key="5">
    <source>
        <dbReference type="ARBA" id="ARBA00022670"/>
    </source>
</evidence>
<keyword evidence="11" id="KW-1185">Reference proteome</keyword>
<keyword evidence="6" id="KW-0888">Threonine protease</keyword>
<evidence type="ECO:0000256" key="4">
    <source>
        <dbReference type="ARBA" id="ARBA00022490"/>
    </source>
</evidence>
<keyword evidence="4" id="KW-0963">Cytoplasm</keyword>
<dbReference type="Gene3D" id="3.60.20.10">
    <property type="entry name" value="Glutamine Phosphoribosylpyrophosphate, subunit 1, domain 1"/>
    <property type="match status" value="1"/>
</dbReference>